<feature type="compositionally biased region" description="Basic residues" evidence="1">
    <location>
        <begin position="300"/>
        <end position="316"/>
    </location>
</feature>
<organism evidence="2 3">
    <name type="scientific">Crucibulum laeve</name>
    <dbReference type="NCBI Taxonomy" id="68775"/>
    <lineage>
        <taxon>Eukaryota</taxon>
        <taxon>Fungi</taxon>
        <taxon>Dikarya</taxon>
        <taxon>Basidiomycota</taxon>
        <taxon>Agaricomycotina</taxon>
        <taxon>Agaricomycetes</taxon>
        <taxon>Agaricomycetidae</taxon>
        <taxon>Agaricales</taxon>
        <taxon>Agaricineae</taxon>
        <taxon>Nidulariaceae</taxon>
        <taxon>Crucibulum</taxon>
    </lineage>
</organism>
<accession>A0A5C3MEP1</accession>
<name>A0A5C3MEP1_9AGAR</name>
<proteinExistence type="predicted"/>
<feature type="region of interest" description="Disordered" evidence="1">
    <location>
        <begin position="388"/>
        <end position="427"/>
    </location>
</feature>
<dbReference type="AlphaFoldDB" id="A0A5C3MEP1"/>
<protein>
    <submittedName>
        <fullName evidence="2">Uncharacterized protein</fullName>
    </submittedName>
</protein>
<feature type="region of interest" description="Disordered" evidence="1">
    <location>
        <begin position="242"/>
        <end position="264"/>
    </location>
</feature>
<sequence>MFEEVCLVCGKHLQDDGLAYCSEDCQSIDLASPSISSSSSALSSPHLGYTAGGDVPALIPSALGSALKEYRGRGHYSSSSASSTSWSVATDDEDDAIGAHSEYSFHDGDSIYEGSFKSAGCGYPMRPSALSYARRPSGTNNGSNYSNNGDRHASSGSSGHVRGYPRSAPIHSHSSTEDDDSCSDFGFSSRDPFDGEESDLPSPQEVQHAIPKSSTTKAKRSRNRASLPAYFSLLQITSPAAEARSSPMSSSSAQTVARPSPPTPKLVHAHGLNHSIDAMTIHVTSRGRRRVPGDSMSSHRSGHSSSHSRSRSRHVYVGHSPNVTERLRARLDSKGSMEKVFDWSSVPGLPVRGRTAIRRNSSPPPKMAMIAMEDGRSLALAAARNAEVMERSSSRPQARGRARAEELDGRGVSREAPGYGHGRSGLVNRERERAMGVHSVRVPL</sequence>
<dbReference type="InterPro" id="IPR024368">
    <property type="entry name" value="Ecl1/2/3"/>
</dbReference>
<feature type="compositionally biased region" description="Low complexity" evidence="1">
    <location>
        <begin position="242"/>
        <end position="253"/>
    </location>
</feature>
<dbReference type="Proteomes" id="UP000308652">
    <property type="component" value="Unassembled WGS sequence"/>
</dbReference>
<gene>
    <name evidence="2" type="ORF">BDQ12DRAFT_719228</name>
</gene>
<feature type="compositionally biased region" description="Basic and acidic residues" evidence="1">
    <location>
        <begin position="402"/>
        <end position="413"/>
    </location>
</feature>
<dbReference type="Pfam" id="PF12855">
    <property type="entry name" value="Ecl1"/>
    <property type="match status" value="1"/>
</dbReference>
<feature type="region of interest" description="Disordered" evidence="1">
    <location>
        <begin position="285"/>
        <end position="316"/>
    </location>
</feature>
<evidence type="ECO:0000313" key="3">
    <source>
        <dbReference type="Proteomes" id="UP000308652"/>
    </source>
</evidence>
<dbReference type="EMBL" id="ML213592">
    <property type="protein sequence ID" value="TFK42348.1"/>
    <property type="molecule type" value="Genomic_DNA"/>
</dbReference>
<feature type="region of interest" description="Disordered" evidence="1">
    <location>
        <begin position="132"/>
        <end position="223"/>
    </location>
</feature>
<reference evidence="2 3" key="1">
    <citation type="journal article" date="2019" name="Nat. Ecol. Evol.">
        <title>Megaphylogeny resolves global patterns of mushroom evolution.</title>
        <authorList>
            <person name="Varga T."/>
            <person name="Krizsan K."/>
            <person name="Foldi C."/>
            <person name="Dima B."/>
            <person name="Sanchez-Garcia M."/>
            <person name="Sanchez-Ramirez S."/>
            <person name="Szollosi G.J."/>
            <person name="Szarkandi J.G."/>
            <person name="Papp V."/>
            <person name="Albert L."/>
            <person name="Andreopoulos W."/>
            <person name="Angelini C."/>
            <person name="Antonin V."/>
            <person name="Barry K.W."/>
            <person name="Bougher N.L."/>
            <person name="Buchanan P."/>
            <person name="Buyck B."/>
            <person name="Bense V."/>
            <person name="Catcheside P."/>
            <person name="Chovatia M."/>
            <person name="Cooper J."/>
            <person name="Damon W."/>
            <person name="Desjardin D."/>
            <person name="Finy P."/>
            <person name="Geml J."/>
            <person name="Haridas S."/>
            <person name="Hughes K."/>
            <person name="Justo A."/>
            <person name="Karasinski D."/>
            <person name="Kautmanova I."/>
            <person name="Kiss B."/>
            <person name="Kocsube S."/>
            <person name="Kotiranta H."/>
            <person name="LaButti K.M."/>
            <person name="Lechner B.E."/>
            <person name="Liimatainen K."/>
            <person name="Lipzen A."/>
            <person name="Lukacs Z."/>
            <person name="Mihaltcheva S."/>
            <person name="Morgado L.N."/>
            <person name="Niskanen T."/>
            <person name="Noordeloos M.E."/>
            <person name="Ohm R.A."/>
            <person name="Ortiz-Santana B."/>
            <person name="Ovrebo C."/>
            <person name="Racz N."/>
            <person name="Riley R."/>
            <person name="Savchenko A."/>
            <person name="Shiryaev A."/>
            <person name="Soop K."/>
            <person name="Spirin V."/>
            <person name="Szebenyi C."/>
            <person name="Tomsovsky M."/>
            <person name="Tulloss R.E."/>
            <person name="Uehling J."/>
            <person name="Grigoriev I.V."/>
            <person name="Vagvolgyi C."/>
            <person name="Papp T."/>
            <person name="Martin F.M."/>
            <person name="Miettinen O."/>
            <person name="Hibbett D.S."/>
            <person name="Nagy L.G."/>
        </authorList>
    </citation>
    <scope>NUCLEOTIDE SEQUENCE [LARGE SCALE GENOMIC DNA]</scope>
    <source>
        <strain evidence="2 3">CBS 166.37</strain>
    </source>
</reference>
<keyword evidence="3" id="KW-1185">Reference proteome</keyword>
<evidence type="ECO:0000256" key="1">
    <source>
        <dbReference type="SAM" id="MobiDB-lite"/>
    </source>
</evidence>
<evidence type="ECO:0000313" key="2">
    <source>
        <dbReference type="EMBL" id="TFK42348.1"/>
    </source>
</evidence>
<feature type="compositionally biased region" description="Low complexity" evidence="1">
    <location>
        <begin position="137"/>
        <end position="148"/>
    </location>
</feature>
<dbReference type="OrthoDB" id="2984747at2759"/>